<dbReference type="OrthoDB" id="1668230at2759"/>
<dbReference type="GO" id="GO:0005524">
    <property type="term" value="F:ATP binding"/>
    <property type="evidence" value="ECO:0007669"/>
    <property type="project" value="InterPro"/>
</dbReference>
<dbReference type="PANTHER" id="PTHR44329">
    <property type="entry name" value="SERINE/THREONINE-PROTEIN KINASE TNNI3K-RELATED"/>
    <property type="match status" value="1"/>
</dbReference>
<name>A0A9N8ZHI8_9GLOM</name>
<dbReference type="Proteomes" id="UP000789759">
    <property type="component" value="Unassembled WGS sequence"/>
</dbReference>
<organism evidence="3 4">
    <name type="scientific">Cetraspora pellucida</name>
    <dbReference type="NCBI Taxonomy" id="1433469"/>
    <lineage>
        <taxon>Eukaryota</taxon>
        <taxon>Fungi</taxon>
        <taxon>Fungi incertae sedis</taxon>
        <taxon>Mucoromycota</taxon>
        <taxon>Glomeromycotina</taxon>
        <taxon>Glomeromycetes</taxon>
        <taxon>Diversisporales</taxon>
        <taxon>Gigasporaceae</taxon>
        <taxon>Cetraspora</taxon>
    </lineage>
</organism>
<reference evidence="3" key="1">
    <citation type="submission" date="2021-06" db="EMBL/GenBank/DDBJ databases">
        <authorList>
            <person name="Kallberg Y."/>
            <person name="Tangrot J."/>
            <person name="Rosling A."/>
        </authorList>
    </citation>
    <scope>NUCLEOTIDE SEQUENCE</scope>
    <source>
        <strain evidence="3">FL966</strain>
    </source>
</reference>
<dbReference type="AlphaFoldDB" id="A0A9N8ZHI8"/>
<dbReference type="EMBL" id="CAJVQA010000922">
    <property type="protein sequence ID" value="CAG8495938.1"/>
    <property type="molecule type" value="Genomic_DNA"/>
</dbReference>
<dbReference type="InterPro" id="IPR011009">
    <property type="entry name" value="Kinase-like_dom_sf"/>
</dbReference>
<dbReference type="Gene3D" id="1.10.510.10">
    <property type="entry name" value="Transferase(Phosphotransferase) domain 1"/>
    <property type="match status" value="1"/>
</dbReference>
<dbReference type="SMART" id="SM00671">
    <property type="entry name" value="SEL1"/>
    <property type="match status" value="3"/>
</dbReference>
<dbReference type="PROSITE" id="PS50011">
    <property type="entry name" value="PROTEIN_KINASE_DOM"/>
    <property type="match status" value="1"/>
</dbReference>
<gene>
    <name evidence="3" type="ORF">CPELLU_LOCUS2214</name>
</gene>
<dbReference type="SUPFAM" id="SSF81901">
    <property type="entry name" value="HCP-like"/>
    <property type="match status" value="1"/>
</dbReference>
<dbReference type="SUPFAM" id="SSF56112">
    <property type="entry name" value="Protein kinase-like (PK-like)"/>
    <property type="match status" value="1"/>
</dbReference>
<evidence type="ECO:0000313" key="3">
    <source>
        <dbReference type="EMBL" id="CAG8495938.1"/>
    </source>
</evidence>
<feature type="domain" description="Protein kinase" evidence="2">
    <location>
        <begin position="1"/>
        <end position="380"/>
    </location>
</feature>
<dbReference type="GO" id="GO:0004674">
    <property type="term" value="F:protein serine/threonine kinase activity"/>
    <property type="evidence" value="ECO:0007669"/>
    <property type="project" value="TreeGrafter"/>
</dbReference>
<dbReference type="InterPro" id="IPR000719">
    <property type="entry name" value="Prot_kinase_dom"/>
</dbReference>
<protein>
    <submittedName>
        <fullName evidence="3">7537_t:CDS:1</fullName>
    </submittedName>
</protein>
<evidence type="ECO:0000313" key="4">
    <source>
        <dbReference type="Proteomes" id="UP000789759"/>
    </source>
</evidence>
<dbReference type="Pfam" id="PF07714">
    <property type="entry name" value="PK_Tyr_Ser-Thr"/>
    <property type="match status" value="1"/>
</dbReference>
<keyword evidence="4" id="KW-1185">Reference proteome</keyword>
<dbReference type="InterPro" id="IPR006597">
    <property type="entry name" value="Sel1-like"/>
</dbReference>
<comment type="caution">
    <text evidence="3">The sequence shown here is derived from an EMBL/GenBank/DDBJ whole genome shotgun (WGS) entry which is preliminary data.</text>
</comment>
<dbReference type="InterPro" id="IPR051681">
    <property type="entry name" value="Ser/Thr_Kinases-Pseudokinases"/>
</dbReference>
<dbReference type="InterPro" id="IPR001245">
    <property type="entry name" value="Ser-Thr/Tyr_kinase_cat_dom"/>
</dbReference>
<evidence type="ECO:0000256" key="1">
    <source>
        <dbReference type="SAM" id="MobiDB-lite"/>
    </source>
</evidence>
<dbReference type="InterPro" id="IPR011990">
    <property type="entry name" value="TPR-like_helical_dom_sf"/>
</dbReference>
<evidence type="ECO:0000259" key="2">
    <source>
        <dbReference type="PROSITE" id="PS50011"/>
    </source>
</evidence>
<feature type="region of interest" description="Disordered" evidence="1">
    <location>
        <begin position="973"/>
        <end position="1003"/>
    </location>
</feature>
<proteinExistence type="predicted"/>
<dbReference type="Gene3D" id="1.25.40.10">
    <property type="entry name" value="Tetratricopeptide repeat domain"/>
    <property type="match status" value="1"/>
</dbReference>
<accession>A0A9N8ZHI8</accession>
<sequence length="1220" mass="140722">MSTSTTIYESVRILFNNKKLILKPYEELKELKVVSNAQTFDLDGKIVTLNVLTNQICNQSDGKKKLLLELKQLENENVLKVYGLTSVNMEYYIIREYANNGDLRNYLKENSQISWIDKVKLACQVVSGLEFLHNNKIIHVELHPKNILMHNSTPKLTSIGISQLNTPNRFPFTHYTPPEEMQDISYAEVYNIDQVQEQDCVPVPDSETIPLSHDISSSEALIPETSLSEDFNMDENHLLDFEFLEQQAERKRLFVKRFGLTKGRNRDGFDFVPGKKHILDGNGSFNAEKLEHFTPIVYSAKVNIEPWGFLNKFTLFPRKDTNVPYGVDIIRIHIPIGEVEYEGRLTDEFIHEVKDALDISDLHEKRSKLNEIFNEYGNYVITKFTIGGAIMINTQGISDESLLRFQVYLNWGISFAKGETQAIFENGTLEGFPHFETFPSRSMENVKDLYRWLKDLHECKDVELILFKEYKPFYELLDNSLREKIFECFNLTPIDEPLPILIPQLPPEFKQEIFSEWMSLSNPSLLPYVRDWIEELSLRYGVILQHTKLEHGKTVAFKFLKEPEIIPINKLIILLAQPKNQQEAYLLDNFIDLEKANELNISEIPFLDFNSPLNHPVEDLKNSIKKSSKKVFCQIIFQAAKLSFSLPYIKPSEQCIEAVDVAIENTQPYKTLSELFNNDFGHLMPKTVVIGGILKRSYDSYKINSINDTLKIELDVNTSQEEIERCLAELSKEYKIDTSLFISHCGEVIDQNKITDWWKPLKNDPENWKIISFEDWVPSYTVLDQSLNNVEIILDEKYHVVFEGEIFLTRDNQSSIIIDFPGSLSENDFQIYGEIVKKADSDKDECWKKIPGVTITFDYTNKFGCVALIHNSNDISLVNNETKIFWFVLAKLKGYSELAYRNIKVICGECDVDDIQSDIPIVLKTNEEICTDNVLVTSFVTKSFKDMSCYKIVLKSWAKNTFVLGIQKEGQENSQNLPGQISDEDLEGSSSSDDAKEKPVINSTEPNLQEKISVKFCIINADKEYNWNKYGIYFDEELKNEEIPYIYYDLNYSPMKLDDAIEQHQKPNGNTLDAWKSFVKIRNDNGNPRATYWIGYYLENNKKILKAPIKFYKDVLEGTKDLQQAAMRYYKEAADYGDSDGQLSYGYGLFNGNGVLEDKREARRYFELSSKNGNINAKYNLGLILYMDGHIERGKSLITQAAQGGHKPSIKFCNKKNINF</sequence>